<evidence type="ECO:0000313" key="1">
    <source>
        <dbReference type="EMBL" id="KAF6324751.1"/>
    </source>
</evidence>
<reference evidence="1 2" key="1">
    <citation type="journal article" date="2020" name="Nature">
        <title>Six reference-quality genomes reveal evolution of bat adaptations.</title>
        <authorList>
            <person name="Jebb D."/>
            <person name="Huang Z."/>
            <person name="Pippel M."/>
            <person name="Hughes G.M."/>
            <person name="Lavrichenko K."/>
            <person name="Devanna P."/>
            <person name="Winkler S."/>
            <person name="Jermiin L.S."/>
            <person name="Skirmuntt E.C."/>
            <person name="Katzourakis A."/>
            <person name="Burkitt-Gray L."/>
            <person name="Ray D.A."/>
            <person name="Sullivan K.A.M."/>
            <person name="Roscito J.G."/>
            <person name="Kirilenko B.M."/>
            <person name="Davalos L.M."/>
            <person name="Corthals A.P."/>
            <person name="Power M.L."/>
            <person name="Jones G."/>
            <person name="Ransome R.D."/>
            <person name="Dechmann D.K.N."/>
            <person name="Locatelli A.G."/>
            <person name="Puechmaille S.J."/>
            <person name="Fedrigo O."/>
            <person name="Jarvis E.D."/>
            <person name="Hiller M."/>
            <person name="Vernes S.C."/>
            <person name="Myers E.W."/>
            <person name="Teeling E.C."/>
        </authorList>
    </citation>
    <scope>NUCLEOTIDE SEQUENCE [LARGE SCALE GENOMIC DNA]</scope>
    <source>
        <strain evidence="1">MMyoMyo1</strain>
        <tissue evidence="1">Flight muscle</tissue>
    </source>
</reference>
<gene>
    <name evidence="1" type="ORF">mMyoMyo1_008228</name>
</gene>
<accession>A0A7J7VIA0</accession>
<proteinExistence type="predicted"/>
<organism evidence="1 2">
    <name type="scientific">Myotis myotis</name>
    <name type="common">Greater mouse-eared bat</name>
    <name type="synonym">Vespertilio myotis</name>
    <dbReference type="NCBI Taxonomy" id="51298"/>
    <lineage>
        <taxon>Eukaryota</taxon>
        <taxon>Metazoa</taxon>
        <taxon>Chordata</taxon>
        <taxon>Craniata</taxon>
        <taxon>Vertebrata</taxon>
        <taxon>Euteleostomi</taxon>
        <taxon>Mammalia</taxon>
        <taxon>Eutheria</taxon>
        <taxon>Laurasiatheria</taxon>
        <taxon>Chiroptera</taxon>
        <taxon>Yangochiroptera</taxon>
        <taxon>Vespertilionidae</taxon>
        <taxon>Myotis</taxon>
    </lineage>
</organism>
<comment type="caution">
    <text evidence="1">The sequence shown here is derived from an EMBL/GenBank/DDBJ whole genome shotgun (WGS) entry which is preliminary data.</text>
</comment>
<keyword evidence="2" id="KW-1185">Reference proteome</keyword>
<protein>
    <submittedName>
        <fullName evidence="1">Uncharacterized protein</fullName>
    </submittedName>
</protein>
<dbReference type="EMBL" id="JABWUV010000010">
    <property type="protein sequence ID" value="KAF6324751.1"/>
    <property type="molecule type" value="Genomic_DNA"/>
</dbReference>
<dbReference type="AlphaFoldDB" id="A0A7J7VIA0"/>
<name>A0A7J7VIA0_MYOMY</name>
<sequence>MANEIPAPCPMLYLKDNLCSRTPLASIFCLQTGNAYSQGVSYTLLSWALPCPHPVPSVPTRGEALLHLQATMTLPSTLRPLSGGNCYCQLLRVQGKRDPHSHHYPGNPPPLAPCMGGRVGRLVIGLANDPGPKD</sequence>
<evidence type="ECO:0000313" key="2">
    <source>
        <dbReference type="Proteomes" id="UP000527355"/>
    </source>
</evidence>
<dbReference type="Proteomes" id="UP000527355">
    <property type="component" value="Unassembled WGS sequence"/>
</dbReference>